<protein>
    <submittedName>
        <fullName evidence="3">Uncharacterized protein</fullName>
    </submittedName>
</protein>
<organism evidence="3 4">
    <name type="scientific">Sphagnurus paluster</name>
    <dbReference type="NCBI Taxonomy" id="117069"/>
    <lineage>
        <taxon>Eukaryota</taxon>
        <taxon>Fungi</taxon>
        <taxon>Dikarya</taxon>
        <taxon>Basidiomycota</taxon>
        <taxon>Agaricomycotina</taxon>
        <taxon>Agaricomycetes</taxon>
        <taxon>Agaricomycetidae</taxon>
        <taxon>Agaricales</taxon>
        <taxon>Tricholomatineae</taxon>
        <taxon>Lyophyllaceae</taxon>
        <taxon>Sphagnurus</taxon>
    </lineage>
</organism>
<keyword evidence="2" id="KW-1133">Transmembrane helix</keyword>
<proteinExistence type="predicted"/>
<accession>A0A9P7GMZ8</accession>
<keyword evidence="2" id="KW-0472">Membrane</keyword>
<evidence type="ECO:0000256" key="1">
    <source>
        <dbReference type="SAM" id="MobiDB-lite"/>
    </source>
</evidence>
<feature type="region of interest" description="Disordered" evidence="1">
    <location>
        <begin position="151"/>
        <end position="178"/>
    </location>
</feature>
<dbReference type="OrthoDB" id="3250044at2759"/>
<evidence type="ECO:0000313" key="4">
    <source>
        <dbReference type="Proteomes" id="UP000717328"/>
    </source>
</evidence>
<reference evidence="3" key="1">
    <citation type="submission" date="2021-02" db="EMBL/GenBank/DDBJ databases">
        <authorList>
            <person name="Nieuwenhuis M."/>
            <person name="Van De Peppel L.J.J."/>
        </authorList>
    </citation>
    <scope>NUCLEOTIDE SEQUENCE</scope>
    <source>
        <strain evidence="3">D49</strain>
    </source>
</reference>
<gene>
    <name evidence="3" type="ORF">H0H81_001440</name>
</gene>
<evidence type="ECO:0000313" key="3">
    <source>
        <dbReference type="EMBL" id="KAG5649927.1"/>
    </source>
</evidence>
<name>A0A9P7GMZ8_9AGAR</name>
<dbReference type="EMBL" id="JABCKI010000632">
    <property type="protein sequence ID" value="KAG5649927.1"/>
    <property type="molecule type" value="Genomic_DNA"/>
</dbReference>
<sequence>MNQAFQAKVIAACTEHEEKNSRYDCRIDDRDYKPCVYIGENYFVKFGPQRDLEPERVTQEFCATSRRQSLALPQPVDDTAVHWHQALTAMLPTHNPDTPSGPSRRLSLFSFRRISGRGLLLLCLFAITVLIWLTAPIPPYHDLSVPRLRPLRPGPGPGPGPGDSETPQPEWAPPDVTSGGNPVYLLRPEVSLDDELFVLRAHVLVYIVVVDGGELVCDVEDHRRGEVARARVGDL</sequence>
<dbReference type="AlphaFoldDB" id="A0A9P7GMZ8"/>
<reference evidence="3" key="2">
    <citation type="submission" date="2021-10" db="EMBL/GenBank/DDBJ databases">
        <title>Phylogenomics reveals ancestral predisposition of the termite-cultivated fungus Termitomyces towards a domesticated lifestyle.</title>
        <authorList>
            <person name="Auxier B."/>
            <person name="Grum-Grzhimaylo A."/>
            <person name="Cardenas M.E."/>
            <person name="Lodge J.D."/>
            <person name="Laessoe T."/>
            <person name="Pedersen O."/>
            <person name="Smith M.E."/>
            <person name="Kuyper T.W."/>
            <person name="Franco-Molano E.A."/>
            <person name="Baroni T.J."/>
            <person name="Aanen D.K."/>
        </authorList>
    </citation>
    <scope>NUCLEOTIDE SEQUENCE</scope>
    <source>
        <strain evidence="3">D49</strain>
    </source>
</reference>
<comment type="caution">
    <text evidence="3">The sequence shown here is derived from an EMBL/GenBank/DDBJ whole genome shotgun (WGS) entry which is preliminary data.</text>
</comment>
<keyword evidence="4" id="KW-1185">Reference proteome</keyword>
<dbReference type="Proteomes" id="UP000717328">
    <property type="component" value="Unassembled WGS sequence"/>
</dbReference>
<feature type="transmembrane region" description="Helical" evidence="2">
    <location>
        <begin position="114"/>
        <end position="135"/>
    </location>
</feature>
<keyword evidence="2" id="KW-0812">Transmembrane</keyword>
<evidence type="ECO:0000256" key="2">
    <source>
        <dbReference type="SAM" id="Phobius"/>
    </source>
</evidence>